<name>F4QCL2_CACFS</name>
<dbReference type="RefSeq" id="XP_004353849.1">
    <property type="nucleotide sequence ID" value="XM_004353797.1"/>
</dbReference>
<dbReference type="EMBL" id="GL883029">
    <property type="protein sequence ID" value="EGG14440.1"/>
    <property type="molecule type" value="Genomic_DNA"/>
</dbReference>
<dbReference type="Proteomes" id="UP000007797">
    <property type="component" value="Unassembled WGS sequence"/>
</dbReference>
<dbReference type="KEGG" id="dfa:DFA_12212"/>
<organism evidence="1 2">
    <name type="scientific">Cavenderia fasciculata</name>
    <name type="common">Slime mold</name>
    <name type="synonym">Dictyostelium fasciculatum</name>
    <dbReference type="NCBI Taxonomy" id="261658"/>
    <lineage>
        <taxon>Eukaryota</taxon>
        <taxon>Amoebozoa</taxon>
        <taxon>Evosea</taxon>
        <taxon>Eumycetozoa</taxon>
        <taxon>Dictyostelia</taxon>
        <taxon>Acytosteliales</taxon>
        <taxon>Cavenderiaceae</taxon>
        <taxon>Cavenderia</taxon>
    </lineage>
</organism>
<dbReference type="OMA" id="FEMHGAR"/>
<evidence type="ECO:0000313" key="1">
    <source>
        <dbReference type="EMBL" id="EGG14440.1"/>
    </source>
</evidence>
<dbReference type="OrthoDB" id="16283at2759"/>
<reference evidence="2" key="1">
    <citation type="journal article" date="2011" name="Genome Res.">
        <title>Phylogeny-wide analysis of social amoeba genomes highlights ancient origins for complex intercellular communication.</title>
        <authorList>
            <person name="Heidel A.J."/>
            <person name="Lawal H.M."/>
            <person name="Felder M."/>
            <person name="Schilde C."/>
            <person name="Helps N.R."/>
            <person name="Tunggal B."/>
            <person name="Rivero F."/>
            <person name="John U."/>
            <person name="Schleicher M."/>
            <person name="Eichinger L."/>
            <person name="Platzer M."/>
            <person name="Noegel A.A."/>
            <person name="Schaap P."/>
            <person name="Gloeckner G."/>
        </authorList>
    </citation>
    <scope>NUCLEOTIDE SEQUENCE [LARGE SCALE GENOMIC DNA]</scope>
    <source>
        <strain evidence="2">SH3</strain>
    </source>
</reference>
<dbReference type="InterPro" id="IPR038765">
    <property type="entry name" value="Papain-like_cys_pep_sf"/>
</dbReference>
<dbReference type="GeneID" id="14865461"/>
<proteinExistence type="predicted"/>
<keyword evidence="2" id="KW-1185">Reference proteome</keyword>
<evidence type="ECO:0000313" key="2">
    <source>
        <dbReference type="Proteomes" id="UP000007797"/>
    </source>
</evidence>
<sequence>MGGINSKTISNSIIAKQVIRNYHHNNSVTKNENISVGGKDLLSVFLFDCDNAPHYSNKDVKSYMNKKLKAKISYGNNDESILQAPFIKRPSWEKGYVQFPFNELEKNIRIDIESCDGDRIGSATIPLDQYQPNQLHSIKLDTTNSKFKDDTTVSLLFSKDDLDELDIVKSTSKGKSKSIVFQDAIDSLDNGDVIFYDGGESLISKWIKKRTCRPYSHCGLVVKTFPQRQKGEPAPTEKELFVIESVLGYDGKDPFREYDVLAGVNIYPLKKRLLDYEGPSIWSLKQKVPFTEDQKEAFMMSVWEYHGRRVSFDVLNSSFIAMGFNNLIFEGKRAFFCSELVAQILFNANALTSEEANQKASAIDPGQLSEFDCFGGQHPRLLRHEINSHPTKIELSHQHKK</sequence>
<dbReference type="AlphaFoldDB" id="F4QCL2"/>
<dbReference type="Gene3D" id="3.90.1720.10">
    <property type="entry name" value="endopeptidase domain like (from Nostoc punctiforme)"/>
    <property type="match status" value="1"/>
</dbReference>
<gene>
    <name evidence="1" type="ORF">DFA_12212</name>
</gene>
<dbReference type="SUPFAM" id="SSF54001">
    <property type="entry name" value="Cysteine proteinases"/>
    <property type="match status" value="1"/>
</dbReference>
<protein>
    <submittedName>
        <fullName evidence="1">Uncharacterized protein</fullName>
    </submittedName>
</protein>
<accession>F4QCL2</accession>